<dbReference type="AlphaFoldDB" id="A0A6P4XZX1"/>
<dbReference type="Proteomes" id="UP000515135">
    <property type="component" value="Unplaced"/>
</dbReference>
<dbReference type="KEGG" id="bbel:109468371"/>
<protein>
    <submittedName>
        <fullName evidence="3">Uncharacterized protein LOC109468371</fullName>
    </submittedName>
</protein>
<proteinExistence type="predicted"/>
<reference evidence="3" key="1">
    <citation type="submission" date="2025-08" db="UniProtKB">
        <authorList>
            <consortium name="RefSeq"/>
        </authorList>
    </citation>
    <scope>IDENTIFICATION</scope>
    <source>
        <tissue evidence="3">Gonad</tissue>
    </source>
</reference>
<organism evidence="2 3">
    <name type="scientific">Branchiostoma belcheri</name>
    <name type="common">Amphioxus</name>
    <dbReference type="NCBI Taxonomy" id="7741"/>
    <lineage>
        <taxon>Eukaryota</taxon>
        <taxon>Metazoa</taxon>
        <taxon>Chordata</taxon>
        <taxon>Cephalochordata</taxon>
        <taxon>Leptocardii</taxon>
        <taxon>Amphioxiformes</taxon>
        <taxon>Branchiostomatidae</taxon>
        <taxon>Branchiostoma</taxon>
    </lineage>
</organism>
<evidence type="ECO:0000313" key="3">
    <source>
        <dbReference type="RefSeq" id="XP_019622180.1"/>
    </source>
</evidence>
<accession>A0A6P4XZX1</accession>
<name>A0A6P4XZX1_BRABE</name>
<keyword evidence="1" id="KW-0812">Transmembrane</keyword>
<gene>
    <name evidence="3" type="primary">LOC109468371</name>
</gene>
<sequence length="243" mass="27568">MRLTVRALALVVRDGKLNTYVKQSKLWRPGEVWPVVAMVTVGSALCGFVYRTKCYVGQQGRRALTETRHQSLIIAVMREEVCLKRHSEALSDAHYLQDVTMNARPWPLRHGTITNFGAAADVYVDVCPTAPAHIKTWSFRKPKQTTPRKQRQPAARYFTVLRCPLTKYTAGTMPLKLARAAPRLIRDGRLLKYGRPKIWKAGEVWPVIAMVTIGGAFLGMAIRTKSYVGNQGHREHYKHDEEE</sequence>
<dbReference type="OrthoDB" id="10094119at2759"/>
<keyword evidence="1" id="KW-1133">Transmembrane helix</keyword>
<dbReference type="GeneID" id="109468371"/>
<feature type="transmembrane region" description="Helical" evidence="1">
    <location>
        <begin position="32"/>
        <end position="52"/>
    </location>
</feature>
<keyword evidence="2" id="KW-1185">Reference proteome</keyword>
<evidence type="ECO:0000256" key="1">
    <source>
        <dbReference type="SAM" id="Phobius"/>
    </source>
</evidence>
<keyword evidence="1" id="KW-0472">Membrane</keyword>
<feature type="transmembrane region" description="Helical" evidence="1">
    <location>
        <begin position="204"/>
        <end position="222"/>
    </location>
</feature>
<dbReference type="RefSeq" id="XP_019622180.1">
    <property type="nucleotide sequence ID" value="XM_019766621.1"/>
</dbReference>
<evidence type="ECO:0000313" key="2">
    <source>
        <dbReference type="Proteomes" id="UP000515135"/>
    </source>
</evidence>